<accession>A0AA35TMQ1</accession>
<name>A0AA35TMQ1_GEOBA</name>
<gene>
    <name evidence="1" type="ORF">GBAR_LOCUS27691</name>
</gene>
<comment type="caution">
    <text evidence="1">The sequence shown here is derived from an EMBL/GenBank/DDBJ whole genome shotgun (WGS) entry which is preliminary data.</text>
</comment>
<feature type="non-terminal residue" evidence="1">
    <location>
        <position position="1"/>
    </location>
</feature>
<reference evidence="1" key="1">
    <citation type="submission" date="2023-03" db="EMBL/GenBank/DDBJ databases">
        <authorList>
            <person name="Steffen K."/>
            <person name="Cardenas P."/>
        </authorList>
    </citation>
    <scope>NUCLEOTIDE SEQUENCE</scope>
</reference>
<evidence type="ECO:0000313" key="2">
    <source>
        <dbReference type="Proteomes" id="UP001174909"/>
    </source>
</evidence>
<organism evidence="1 2">
    <name type="scientific">Geodia barretti</name>
    <name type="common">Barrett's horny sponge</name>
    <dbReference type="NCBI Taxonomy" id="519541"/>
    <lineage>
        <taxon>Eukaryota</taxon>
        <taxon>Metazoa</taxon>
        <taxon>Porifera</taxon>
        <taxon>Demospongiae</taxon>
        <taxon>Heteroscleromorpha</taxon>
        <taxon>Tetractinellida</taxon>
        <taxon>Astrophorina</taxon>
        <taxon>Geodiidae</taxon>
        <taxon>Geodia</taxon>
    </lineage>
</organism>
<dbReference type="Proteomes" id="UP001174909">
    <property type="component" value="Unassembled WGS sequence"/>
</dbReference>
<protein>
    <submittedName>
        <fullName evidence="1">Uncharacterized protein</fullName>
    </submittedName>
</protein>
<sequence>RGCFSKSCVDLLPITPNLLSETRLSNKTRAFSQY</sequence>
<dbReference type="AlphaFoldDB" id="A0AA35TMQ1"/>
<keyword evidence="2" id="KW-1185">Reference proteome</keyword>
<evidence type="ECO:0000313" key="1">
    <source>
        <dbReference type="EMBL" id="CAI8050418.1"/>
    </source>
</evidence>
<proteinExistence type="predicted"/>
<dbReference type="EMBL" id="CASHTH010003864">
    <property type="protein sequence ID" value="CAI8050418.1"/>
    <property type="molecule type" value="Genomic_DNA"/>
</dbReference>